<evidence type="ECO:0000313" key="2">
    <source>
        <dbReference type="Proteomes" id="UP000607653"/>
    </source>
</evidence>
<dbReference type="Proteomes" id="UP000607653">
    <property type="component" value="Unassembled WGS sequence"/>
</dbReference>
<evidence type="ECO:0000313" key="1">
    <source>
        <dbReference type="EMBL" id="DAD17759.1"/>
    </source>
</evidence>
<comment type="caution">
    <text evidence="1">The sequence shown here is derived from an EMBL/GenBank/DDBJ whole genome shotgun (WGS) entry which is preliminary data.</text>
</comment>
<reference evidence="1 2" key="1">
    <citation type="journal article" date="2020" name="Mol. Biol. Evol.">
        <title>Distinct Expression and Methylation Patterns for Genes with Different Fates following a Single Whole-Genome Duplication in Flowering Plants.</title>
        <authorList>
            <person name="Shi T."/>
            <person name="Rahmani R.S."/>
            <person name="Gugger P.F."/>
            <person name="Wang M."/>
            <person name="Li H."/>
            <person name="Zhang Y."/>
            <person name="Li Z."/>
            <person name="Wang Q."/>
            <person name="Van de Peer Y."/>
            <person name="Marchal K."/>
            <person name="Chen J."/>
        </authorList>
    </citation>
    <scope>NUCLEOTIDE SEQUENCE [LARGE SCALE GENOMIC DNA]</scope>
    <source>
        <tissue evidence="1">Leaf</tissue>
    </source>
</reference>
<sequence length="68" mass="7080">MGHANCLSYVNATQWGNDGYAIWHKASQPSFRGDALSWSGDDALEIGVLAVAVPLLVAVPEGLPLAGT</sequence>
<keyword evidence="2" id="KW-1185">Reference proteome</keyword>
<name>A0A822XFH2_NELNU</name>
<organism evidence="1 2">
    <name type="scientific">Nelumbo nucifera</name>
    <name type="common">Sacred lotus</name>
    <dbReference type="NCBI Taxonomy" id="4432"/>
    <lineage>
        <taxon>Eukaryota</taxon>
        <taxon>Viridiplantae</taxon>
        <taxon>Streptophyta</taxon>
        <taxon>Embryophyta</taxon>
        <taxon>Tracheophyta</taxon>
        <taxon>Spermatophyta</taxon>
        <taxon>Magnoliopsida</taxon>
        <taxon>Proteales</taxon>
        <taxon>Nelumbonaceae</taxon>
        <taxon>Nelumbo</taxon>
    </lineage>
</organism>
<dbReference type="AlphaFoldDB" id="A0A822XFH2"/>
<protein>
    <submittedName>
        <fullName evidence="1">Uncharacterized protein</fullName>
    </submittedName>
</protein>
<proteinExistence type="predicted"/>
<gene>
    <name evidence="1" type="ORF">HUJ06_019222</name>
</gene>
<accession>A0A822XFH2</accession>
<dbReference type="EMBL" id="DUZY01000001">
    <property type="protein sequence ID" value="DAD17759.1"/>
    <property type="molecule type" value="Genomic_DNA"/>
</dbReference>